<dbReference type="Pfam" id="PF02016">
    <property type="entry name" value="Peptidase_S66"/>
    <property type="match status" value="1"/>
</dbReference>
<dbReference type="EMBL" id="CP032869">
    <property type="protein sequence ID" value="AYL98411.1"/>
    <property type="molecule type" value="Genomic_DNA"/>
</dbReference>
<evidence type="ECO:0000256" key="1">
    <source>
        <dbReference type="ARBA" id="ARBA00010233"/>
    </source>
</evidence>
<evidence type="ECO:0000256" key="3">
    <source>
        <dbReference type="ARBA" id="ARBA00022670"/>
    </source>
</evidence>
<evidence type="ECO:0000313" key="10">
    <source>
        <dbReference type="Proteomes" id="UP000270046"/>
    </source>
</evidence>
<dbReference type="InterPro" id="IPR027478">
    <property type="entry name" value="LdcA_N"/>
</dbReference>
<dbReference type="GO" id="GO:0008236">
    <property type="term" value="F:serine-type peptidase activity"/>
    <property type="evidence" value="ECO:0007669"/>
    <property type="project" value="UniProtKB-KW"/>
</dbReference>
<dbReference type="SUPFAM" id="SSF141986">
    <property type="entry name" value="LD-carboxypeptidase A C-terminal domain-like"/>
    <property type="match status" value="1"/>
</dbReference>
<dbReference type="Proteomes" id="UP000270046">
    <property type="component" value="Chromosome"/>
</dbReference>
<dbReference type="Pfam" id="PF17676">
    <property type="entry name" value="Peptidase_S66C"/>
    <property type="match status" value="1"/>
</dbReference>
<name>A0A494VWF4_9SPHI</name>
<dbReference type="InterPro" id="IPR029062">
    <property type="entry name" value="Class_I_gatase-like"/>
</dbReference>
<keyword evidence="10" id="KW-1185">Reference proteome</keyword>
<dbReference type="InterPro" id="IPR040921">
    <property type="entry name" value="Peptidase_S66C"/>
</dbReference>
<dbReference type="PIRSF" id="PIRSF028757">
    <property type="entry name" value="LD-carboxypeptidase"/>
    <property type="match status" value="1"/>
</dbReference>
<dbReference type="AlphaFoldDB" id="A0A494VWF4"/>
<dbReference type="RefSeq" id="WP_119406688.1">
    <property type="nucleotide sequence ID" value="NZ_CP032869.1"/>
</dbReference>
<evidence type="ECO:0000256" key="4">
    <source>
        <dbReference type="ARBA" id="ARBA00022801"/>
    </source>
</evidence>
<reference evidence="9 10" key="1">
    <citation type="submission" date="2018-10" db="EMBL/GenBank/DDBJ databases">
        <title>Genome sequencing of Mucilaginibacter sp. HYN0043.</title>
        <authorList>
            <person name="Kim M."/>
            <person name="Yi H."/>
        </authorList>
    </citation>
    <scope>NUCLEOTIDE SEQUENCE [LARGE SCALE GENOMIC DNA]</scope>
    <source>
        <strain evidence="9 10">HYN0043</strain>
    </source>
</reference>
<keyword evidence="5" id="KW-0720">Serine protease</keyword>
<accession>A0A494VWF4</accession>
<dbReference type="GO" id="GO:0004180">
    <property type="term" value="F:carboxypeptidase activity"/>
    <property type="evidence" value="ECO:0007669"/>
    <property type="project" value="UniProtKB-KW"/>
</dbReference>
<dbReference type="PANTHER" id="PTHR30237:SF2">
    <property type="entry name" value="MUREIN TETRAPEPTIDE CARBOXYPEPTIDASE"/>
    <property type="match status" value="1"/>
</dbReference>
<dbReference type="KEGG" id="muh:HYN43_025370"/>
<feature type="domain" description="LD-carboxypeptidase N-terminal" evidence="7">
    <location>
        <begin position="36"/>
        <end position="151"/>
    </location>
</feature>
<comment type="similarity">
    <text evidence="1">Belongs to the peptidase S66 family.</text>
</comment>
<evidence type="ECO:0000313" key="9">
    <source>
        <dbReference type="EMBL" id="AYL98411.1"/>
    </source>
</evidence>
<dbReference type="SUPFAM" id="SSF52317">
    <property type="entry name" value="Class I glutamine amidotransferase-like"/>
    <property type="match status" value="1"/>
</dbReference>
<gene>
    <name evidence="9" type="ORF">HYN43_025370</name>
</gene>
<feature type="domain" description="LD-carboxypeptidase C-terminal" evidence="8">
    <location>
        <begin position="193"/>
        <end position="309"/>
    </location>
</feature>
<organism evidence="9 10">
    <name type="scientific">Mucilaginibacter celer</name>
    <dbReference type="NCBI Taxonomy" id="2305508"/>
    <lineage>
        <taxon>Bacteria</taxon>
        <taxon>Pseudomonadati</taxon>
        <taxon>Bacteroidota</taxon>
        <taxon>Sphingobacteriia</taxon>
        <taxon>Sphingobacteriales</taxon>
        <taxon>Sphingobacteriaceae</taxon>
        <taxon>Mucilaginibacter</taxon>
    </lineage>
</organism>
<keyword evidence="3" id="KW-0645">Protease</keyword>
<keyword evidence="2 9" id="KW-0121">Carboxypeptidase</keyword>
<evidence type="ECO:0000256" key="2">
    <source>
        <dbReference type="ARBA" id="ARBA00022645"/>
    </source>
</evidence>
<feature type="active site" description="Charge relay system" evidence="6">
    <location>
        <position position="294"/>
    </location>
</feature>
<proteinExistence type="inferred from homology"/>
<feature type="active site" description="Charge relay system" evidence="6">
    <location>
        <position position="224"/>
    </location>
</feature>
<feature type="active site" description="Nucleophile" evidence="6">
    <location>
        <position position="131"/>
    </location>
</feature>
<dbReference type="OrthoDB" id="9807329at2"/>
<evidence type="ECO:0000256" key="5">
    <source>
        <dbReference type="ARBA" id="ARBA00022825"/>
    </source>
</evidence>
<dbReference type="CDD" id="cd07025">
    <property type="entry name" value="Peptidase_S66"/>
    <property type="match status" value="1"/>
</dbReference>
<evidence type="ECO:0000256" key="6">
    <source>
        <dbReference type="PIRSR" id="PIRSR028757-1"/>
    </source>
</evidence>
<dbReference type="InterPro" id="IPR040449">
    <property type="entry name" value="Peptidase_S66_N"/>
</dbReference>
<dbReference type="Gene3D" id="3.50.30.60">
    <property type="entry name" value="LD-carboxypeptidase A C-terminal domain-like"/>
    <property type="match status" value="1"/>
</dbReference>
<protein>
    <submittedName>
        <fullName evidence="9">LD-carboxypeptidase</fullName>
    </submittedName>
</protein>
<evidence type="ECO:0000259" key="7">
    <source>
        <dbReference type="Pfam" id="PF02016"/>
    </source>
</evidence>
<dbReference type="Gene3D" id="3.40.50.10740">
    <property type="entry name" value="Class I glutamine amidotransferase-like"/>
    <property type="match status" value="1"/>
</dbReference>
<dbReference type="InterPro" id="IPR003507">
    <property type="entry name" value="S66_fam"/>
</dbReference>
<dbReference type="PANTHER" id="PTHR30237">
    <property type="entry name" value="MURAMOYLTETRAPEPTIDE CARBOXYPEPTIDASE"/>
    <property type="match status" value="1"/>
</dbReference>
<dbReference type="InterPro" id="IPR027461">
    <property type="entry name" value="Carboxypeptidase_A_C_sf"/>
</dbReference>
<evidence type="ECO:0000259" key="8">
    <source>
        <dbReference type="Pfam" id="PF17676"/>
    </source>
</evidence>
<keyword evidence="4" id="KW-0378">Hydrolase</keyword>
<sequence length="321" mass="35024">MDNLDNNINSYGLADLRTYGLPASIQPPYLKKGDKVAITCPAKKLPAPMTDAIDLLQSWGLEVVLGETVEASYHQFAGDDDLRARDMQRFIDDDSIKAIIAARGGYGAIRIIDKVDFSRLATNPKWLIGFSDITILHTHLLANYGLQSIHGQMPINIPDASKHSLDTLRQALFGESLSYEFTSYGINRSGEGQGILIGGNLSLLVAASGSISDPDYSGKILFIEDVGEYLYSVDRMLRMLKRAGKLAGLAGLIVGGFSGMKDNDIPFGQTVPEIVMDVVSGYNYPVCFDFPAGHIPDNNSLVLGRPVHLMVNEQQARLKFV</sequence>
<dbReference type="GO" id="GO:0006508">
    <property type="term" value="P:proteolysis"/>
    <property type="evidence" value="ECO:0007669"/>
    <property type="project" value="UniProtKB-KW"/>
</dbReference>